<dbReference type="InterPro" id="IPR001173">
    <property type="entry name" value="Glyco_trans_2-like"/>
</dbReference>
<dbReference type="EMBL" id="CP001843">
    <property type="protein sequence ID" value="AEF85586.1"/>
    <property type="molecule type" value="Genomic_DNA"/>
</dbReference>
<feature type="domain" description="Glycosyltransferase 2-like" evidence="1">
    <location>
        <begin position="4"/>
        <end position="143"/>
    </location>
</feature>
<dbReference type="CDD" id="cd06433">
    <property type="entry name" value="GT_2_WfgS_like"/>
    <property type="match status" value="1"/>
</dbReference>
<evidence type="ECO:0000259" key="1">
    <source>
        <dbReference type="Pfam" id="PF00535"/>
    </source>
</evidence>
<dbReference type="InterPro" id="IPR029044">
    <property type="entry name" value="Nucleotide-diphossugar_trans"/>
</dbReference>
<accession>F5YMC9</accession>
<sequence>MKISIITVCYNSESTIRDTFESVLKQNYPDIEYIVIDGQSTDMTVTLIKEYECKFRGRMRWISEHDKGIYDAMNKGIKMASDSIIGILNADDFYTSNDILEIVNKTITEKDVDSCFGNLLYIKDDKPYRYWKSGKNRAFKYGWMPPHPTFFVKKSIYEKYGLYRFDCGLNADYELMLRLLDKNKISTIWIDKTFVYMRAGGSSNNGIRSRINAVIDDKNAWVVNKLSMPFFVLLLKKARKFPQFFLSIFYRFHNV</sequence>
<dbReference type="RefSeq" id="WP_015706282.1">
    <property type="nucleotide sequence ID" value="NC_015578.1"/>
</dbReference>
<dbReference type="PANTHER" id="PTHR22916">
    <property type="entry name" value="GLYCOSYLTRANSFERASE"/>
    <property type="match status" value="1"/>
</dbReference>
<evidence type="ECO:0000313" key="2">
    <source>
        <dbReference type="EMBL" id="AEF85586.1"/>
    </source>
</evidence>
<reference evidence="3" key="1">
    <citation type="submission" date="2009-12" db="EMBL/GenBank/DDBJ databases">
        <title>Complete sequence of Treponema primitia strain ZAS-2.</title>
        <authorList>
            <person name="Tetu S.G."/>
            <person name="Matson E."/>
            <person name="Ren Q."/>
            <person name="Seshadri R."/>
            <person name="Elbourne L."/>
            <person name="Hassan K.A."/>
            <person name="Durkin A."/>
            <person name="Radune D."/>
            <person name="Mohamoud Y."/>
            <person name="Shay R."/>
            <person name="Jin S."/>
            <person name="Zhang X."/>
            <person name="Lucey K."/>
            <person name="Ballor N.R."/>
            <person name="Ottesen E."/>
            <person name="Rosenthal R."/>
            <person name="Allen A."/>
            <person name="Leadbetter J.R."/>
            <person name="Paulsen I.T."/>
        </authorList>
    </citation>
    <scope>NUCLEOTIDE SEQUENCE [LARGE SCALE GENOMIC DNA]</scope>
    <source>
        <strain evidence="3">ATCC BAA-887 / DSM 12427 / ZAS-2</strain>
    </source>
</reference>
<dbReference type="Proteomes" id="UP000009223">
    <property type="component" value="Chromosome"/>
</dbReference>
<dbReference type="KEGG" id="tpi:TREPR_0194"/>
<organism evidence="2 3">
    <name type="scientific">Treponema primitia (strain ATCC BAA-887 / DSM 12427 / ZAS-2)</name>
    <dbReference type="NCBI Taxonomy" id="545694"/>
    <lineage>
        <taxon>Bacteria</taxon>
        <taxon>Pseudomonadati</taxon>
        <taxon>Spirochaetota</taxon>
        <taxon>Spirochaetia</taxon>
        <taxon>Spirochaetales</taxon>
        <taxon>Treponemataceae</taxon>
        <taxon>Treponema</taxon>
    </lineage>
</organism>
<proteinExistence type="predicted"/>
<dbReference type="AlphaFoldDB" id="F5YMC9"/>
<dbReference type="HOGENOM" id="CLU_025996_21_1_12"/>
<dbReference type="eggNOG" id="COG1215">
    <property type="taxonomic scope" value="Bacteria"/>
</dbReference>
<dbReference type="Gene3D" id="3.90.550.10">
    <property type="entry name" value="Spore Coat Polysaccharide Biosynthesis Protein SpsA, Chain A"/>
    <property type="match status" value="1"/>
</dbReference>
<dbReference type="Pfam" id="PF00535">
    <property type="entry name" value="Glycos_transf_2"/>
    <property type="match status" value="1"/>
</dbReference>
<dbReference type="STRING" id="545694.TREPR_0194"/>
<dbReference type="OrthoDB" id="396512at2"/>
<evidence type="ECO:0000313" key="3">
    <source>
        <dbReference type="Proteomes" id="UP000009223"/>
    </source>
</evidence>
<keyword evidence="2" id="KW-0808">Transferase</keyword>
<keyword evidence="3" id="KW-1185">Reference proteome</keyword>
<dbReference type="PANTHER" id="PTHR22916:SF3">
    <property type="entry name" value="UDP-GLCNAC:BETAGAL BETA-1,3-N-ACETYLGLUCOSAMINYLTRANSFERASE-LIKE PROTEIN 1"/>
    <property type="match status" value="1"/>
</dbReference>
<dbReference type="GO" id="GO:0016758">
    <property type="term" value="F:hexosyltransferase activity"/>
    <property type="evidence" value="ECO:0007669"/>
    <property type="project" value="UniProtKB-ARBA"/>
</dbReference>
<protein>
    <submittedName>
        <fullName evidence="2">Glycosyltransferase, group 2 family</fullName>
    </submittedName>
</protein>
<gene>
    <name evidence="2" type="ordered locus">TREPR_0194</name>
</gene>
<reference evidence="2 3" key="2">
    <citation type="journal article" date="2011" name="ISME J.">
        <title>RNA-seq reveals cooperative metabolic interactions between two termite-gut spirochete species in co-culture.</title>
        <authorList>
            <person name="Rosenthal A.Z."/>
            <person name="Matson E.G."/>
            <person name="Eldar A."/>
            <person name="Leadbetter J.R."/>
        </authorList>
    </citation>
    <scope>NUCLEOTIDE SEQUENCE [LARGE SCALE GENOMIC DNA]</scope>
    <source>
        <strain evidence="3">ATCC BAA-887 / DSM 12427 / ZAS-2</strain>
    </source>
</reference>
<dbReference type="SUPFAM" id="SSF53448">
    <property type="entry name" value="Nucleotide-diphospho-sugar transferases"/>
    <property type="match status" value="1"/>
</dbReference>
<name>F5YMC9_TREPZ</name>